<proteinExistence type="predicted"/>
<reference evidence="1" key="1">
    <citation type="submission" date="2020-07" db="EMBL/GenBank/DDBJ databases">
        <authorList>
            <person name="Lin J."/>
        </authorList>
    </citation>
    <scope>NUCLEOTIDE SEQUENCE</scope>
</reference>
<dbReference type="PANTHER" id="PTHR47369">
    <property type="entry name" value="BTB/POZ DOMAIN-CONTAINING PROTEIN"/>
    <property type="match status" value="1"/>
</dbReference>
<organism evidence="1">
    <name type="scientific">Ananas comosus var. bracteatus</name>
    <name type="common">red pineapple</name>
    <dbReference type="NCBI Taxonomy" id="296719"/>
    <lineage>
        <taxon>Eukaryota</taxon>
        <taxon>Viridiplantae</taxon>
        <taxon>Streptophyta</taxon>
        <taxon>Embryophyta</taxon>
        <taxon>Tracheophyta</taxon>
        <taxon>Spermatophyta</taxon>
        <taxon>Magnoliopsida</taxon>
        <taxon>Liliopsida</taxon>
        <taxon>Poales</taxon>
        <taxon>Bromeliaceae</taxon>
        <taxon>Bromelioideae</taxon>
        <taxon>Ananas</taxon>
    </lineage>
</organism>
<sequence length="247" mass="26932">MRVHVRGAIDGLAGIGRGGTAYVPDGLTALVGLSQGNNIVHVNSEETEIPDARVAVRFTGAASVANASGTSVQVTGPGDHDLGNDWECSEGSSISLDLKTPLRHFPPFRFGVEFEDVHRLTDGLVKHSPEVFYAGSLWKVSVQAFNDEDPQGRRTLGLFLHRRKAEVSDPLRKVHMYIDSREKVTARYQLICPSKREVLVFGSFKQAGTLLPKAPKGWGWRTAFLFDELADLLQGGSLRIAAVVQLV</sequence>
<gene>
    <name evidence="1" type="ORF">CB5_LOCUS16513</name>
</gene>
<evidence type="ECO:0000313" key="1">
    <source>
        <dbReference type="EMBL" id="CAD1833302.1"/>
    </source>
</evidence>
<protein>
    <recommendedName>
        <fullName evidence="2">MATH domain-containing protein</fullName>
    </recommendedName>
</protein>
<name>A0A6V7PR01_ANACO</name>
<dbReference type="AlphaFoldDB" id="A0A6V7PR01"/>
<dbReference type="EMBL" id="LR862151">
    <property type="protein sequence ID" value="CAD1833302.1"/>
    <property type="molecule type" value="Genomic_DNA"/>
</dbReference>
<accession>A0A6V7PR01</accession>
<dbReference type="PANTHER" id="PTHR47369:SF1">
    <property type="entry name" value="BTB_POZ DOMAIN-CONTAINING PROTEIN"/>
    <property type="match status" value="1"/>
</dbReference>
<evidence type="ECO:0008006" key="2">
    <source>
        <dbReference type="Google" id="ProtNLM"/>
    </source>
</evidence>